<dbReference type="EMBL" id="MQUQ01000005">
    <property type="protein sequence ID" value="OLZ53163.1"/>
    <property type="molecule type" value="Genomic_DNA"/>
</dbReference>
<evidence type="ECO:0000259" key="1">
    <source>
        <dbReference type="Pfam" id="PF13472"/>
    </source>
</evidence>
<dbReference type="RefSeq" id="WP_076158507.1">
    <property type="nucleotide sequence ID" value="NZ_JBEZVB010000012.1"/>
</dbReference>
<dbReference type="CDD" id="cd01832">
    <property type="entry name" value="SGNH_hydrolase_like_1"/>
    <property type="match status" value="1"/>
</dbReference>
<dbReference type="PANTHER" id="PTHR43784">
    <property type="entry name" value="GDSL-LIKE LIPASE/ACYLHYDROLASE, PUTATIVE (AFU_ORTHOLOGUE AFUA_2G00820)-RELATED"/>
    <property type="match status" value="1"/>
</dbReference>
<dbReference type="InterPro" id="IPR013830">
    <property type="entry name" value="SGNH_hydro"/>
</dbReference>
<sequence>MYGFDSFVAIGDSFTEGLNDDLPDGTFRGWADRLAEILAEGRPDFQYANLALRGKMLDEILEEQLPIALAVKPDLVTLCAGGNDIIVPGADVDAVAARLEAGVAKLREAGIPVLIFNGPDTKYLSVMHVLRGKVGIYNAHLWAIADRHGAKMVDMWAMDPLHDRRAWSDDRLHFTPEAHRRIALRAAEVLGVPVDGDWREPWPASEEPSTWITSRRSDLEWTKVHLLPWIRRQLRGESMGDGLSPKRPQLAPLLPLEQIEPAGVSIPVEPLREIHHHAS</sequence>
<feature type="domain" description="SGNH hydrolase-type esterase" evidence="1">
    <location>
        <begin position="9"/>
        <end position="181"/>
    </location>
</feature>
<proteinExistence type="predicted"/>
<name>A0A1R0KW37_9PSEU</name>
<comment type="caution">
    <text evidence="2">The sequence shown here is derived from an EMBL/GenBank/DDBJ whole genome shotgun (WGS) entry which is preliminary data.</text>
</comment>
<dbReference type="SUPFAM" id="SSF52266">
    <property type="entry name" value="SGNH hydrolase"/>
    <property type="match status" value="1"/>
</dbReference>
<protein>
    <submittedName>
        <fullName evidence="2">SGNH hydrolase</fullName>
    </submittedName>
</protein>
<evidence type="ECO:0000313" key="2">
    <source>
        <dbReference type="EMBL" id="OLZ53163.1"/>
    </source>
</evidence>
<dbReference type="GO" id="GO:0016787">
    <property type="term" value="F:hydrolase activity"/>
    <property type="evidence" value="ECO:0007669"/>
    <property type="project" value="UniProtKB-KW"/>
</dbReference>
<dbReference type="Pfam" id="PF13472">
    <property type="entry name" value="Lipase_GDSL_2"/>
    <property type="match status" value="1"/>
</dbReference>
<dbReference type="PANTHER" id="PTHR43784:SF2">
    <property type="entry name" value="GDSL-LIKE LIPASE_ACYLHYDROLASE, PUTATIVE (AFU_ORTHOLOGUE AFUA_2G00820)-RELATED"/>
    <property type="match status" value="1"/>
</dbReference>
<keyword evidence="2" id="KW-0378">Hydrolase</keyword>
<dbReference type="InterPro" id="IPR053140">
    <property type="entry name" value="GDSL_Rv0518-like"/>
</dbReference>
<keyword evidence="3" id="KW-1185">Reference proteome</keyword>
<dbReference type="AlphaFoldDB" id="A0A1R0KW37"/>
<dbReference type="InterPro" id="IPR036514">
    <property type="entry name" value="SGNH_hydro_sf"/>
</dbReference>
<dbReference type="Proteomes" id="UP000187486">
    <property type="component" value="Unassembled WGS sequence"/>
</dbReference>
<dbReference type="Gene3D" id="3.40.50.1110">
    <property type="entry name" value="SGNH hydrolase"/>
    <property type="match status" value="1"/>
</dbReference>
<reference evidence="2 3" key="1">
    <citation type="submission" date="2016-01" db="EMBL/GenBank/DDBJ databases">
        <title>Amycolatopsis coloradensis genome sequencing and assembly.</title>
        <authorList>
            <person name="Mayilraj S."/>
        </authorList>
    </citation>
    <scope>NUCLEOTIDE SEQUENCE [LARGE SCALE GENOMIC DNA]</scope>
    <source>
        <strain evidence="2 3">DSM 44225</strain>
    </source>
</reference>
<evidence type="ECO:0000313" key="3">
    <source>
        <dbReference type="Proteomes" id="UP000187486"/>
    </source>
</evidence>
<gene>
    <name evidence="2" type="ORF">BS329_10055</name>
</gene>
<dbReference type="STRING" id="76021.BS329_10055"/>
<accession>A0A1R0KW37</accession>
<organism evidence="2 3">
    <name type="scientific">Amycolatopsis coloradensis</name>
    <dbReference type="NCBI Taxonomy" id="76021"/>
    <lineage>
        <taxon>Bacteria</taxon>
        <taxon>Bacillati</taxon>
        <taxon>Actinomycetota</taxon>
        <taxon>Actinomycetes</taxon>
        <taxon>Pseudonocardiales</taxon>
        <taxon>Pseudonocardiaceae</taxon>
        <taxon>Amycolatopsis</taxon>
    </lineage>
</organism>
<dbReference type="OrthoDB" id="3465773at2"/>